<feature type="domain" description="HTH lysR-type" evidence="5">
    <location>
        <begin position="1"/>
        <end position="58"/>
    </location>
</feature>
<dbReference type="RefSeq" id="WP_133679201.1">
    <property type="nucleotide sequence ID" value="NZ_SNZP01000004.1"/>
</dbReference>
<keyword evidence="7" id="KW-1185">Reference proteome</keyword>
<dbReference type="InterPro" id="IPR036388">
    <property type="entry name" value="WH-like_DNA-bd_sf"/>
</dbReference>
<dbReference type="Proteomes" id="UP000295611">
    <property type="component" value="Unassembled WGS sequence"/>
</dbReference>
<dbReference type="EMBL" id="SNZP01000004">
    <property type="protein sequence ID" value="TDR80644.1"/>
    <property type="molecule type" value="Genomic_DNA"/>
</dbReference>
<protein>
    <submittedName>
        <fullName evidence="6">LysR family transcriptional regulator</fullName>
    </submittedName>
</protein>
<evidence type="ECO:0000259" key="5">
    <source>
        <dbReference type="PROSITE" id="PS50931"/>
    </source>
</evidence>
<reference evidence="6 7" key="1">
    <citation type="submission" date="2019-03" db="EMBL/GenBank/DDBJ databases">
        <title>Genomic Encyclopedia of Type Strains, Phase III (KMG-III): the genomes of soil and plant-associated and newly described type strains.</title>
        <authorList>
            <person name="Whitman W."/>
        </authorList>
    </citation>
    <scope>NUCLEOTIDE SEQUENCE [LARGE SCALE GENOMIC DNA]</scope>
    <source>
        <strain evidence="6 7">CECT 8976</strain>
    </source>
</reference>
<keyword evidence="2" id="KW-0805">Transcription regulation</keyword>
<keyword evidence="4" id="KW-0804">Transcription</keyword>
<dbReference type="PANTHER" id="PTHR30346:SF28">
    <property type="entry name" value="HTH-TYPE TRANSCRIPTIONAL REGULATOR CYNR"/>
    <property type="match status" value="1"/>
</dbReference>
<organism evidence="6 7">
    <name type="scientific">Paludibacterium purpuratum</name>
    <dbReference type="NCBI Taxonomy" id="1144873"/>
    <lineage>
        <taxon>Bacteria</taxon>
        <taxon>Pseudomonadati</taxon>
        <taxon>Pseudomonadota</taxon>
        <taxon>Betaproteobacteria</taxon>
        <taxon>Neisseriales</taxon>
        <taxon>Chromobacteriaceae</taxon>
        <taxon>Paludibacterium</taxon>
    </lineage>
</organism>
<dbReference type="PANTHER" id="PTHR30346">
    <property type="entry name" value="TRANSCRIPTIONAL DUAL REGULATOR HCAR-RELATED"/>
    <property type="match status" value="1"/>
</dbReference>
<keyword evidence="3" id="KW-0238">DNA-binding</keyword>
<dbReference type="PROSITE" id="PS50931">
    <property type="entry name" value="HTH_LYSR"/>
    <property type="match status" value="1"/>
</dbReference>
<dbReference type="FunFam" id="1.10.10.10:FF:000001">
    <property type="entry name" value="LysR family transcriptional regulator"/>
    <property type="match status" value="1"/>
</dbReference>
<evidence type="ECO:0000256" key="1">
    <source>
        <dbReference type="ARBA" id="ARBA00009437"/>
    </source>
</evidence>
<dbReference type="GO" id="GO:0003677">
    <property type="term" value="F:DNA binding"/>
    <property type="evidence" value="ECO:0007669"/>
    <property type="project" value="UniProtKB-KW"/>
</dbReference>
<gene>
    <name evidence="6" type="ORF">DFP86_104143</name>
</gene>
<dbReference type="InterPro" id="IPR000847">
    <property type="entry name" value="LysR_HTH_N"/>
</dbReference>
<dbReference type="SUPFAM" id="SSF53850">
    <property type="entry name" value="Periplasmic binding protein-like II"/>
    <property type="match status" value="1"/>
</dbReference>
<evidence type="ECO:0000256" key="2">
    <source>
        <dbReference type="ARBA" id="ARBA00023015"/>
    </source>
</evidence>
<dbReference type="InterPro" id="IPR036390">
    <property type="entry name" value="WH_DNA-bd_sf"/>
</dbReference>
<dbReference type="Gene3D" id="3.40.190.10">
    <property type="entry name" value="Periplasmic binding protein-like II"/>
    <property type="match status" value="2"/>
</dbReference>
<dbReference type="Gene3D" id="1.10.10.10">
    <property type="entry name" value="Winged helix-like DNA-binding domain superfamily/Winged helix DNA-binding domain"/>
    <property type="match status" value="1"/>
</dbReference>
<name>A0A4R7B7B0_9NEIS</name>
<comment type="caution">
    <text evidence="6">The sequence shown here is derived from an EMBL/GenBank/DDBJ whole genome shotgun (WGS) entry which is preliminary data.</text>
</comment>
<dbReference type="OrthoDB" id="5292387at2"/>
<dbReference type="CDD" id="cd08414">
    <property type="entry name" value="PBP2_LTTR_aromatics_like"/>
    <property type="match status" value="1"/>
</dbReference>
<dbReference type="GO" id="GO:0032993">
    <property type="term" value="C:protein-DNA complex"/>
    <property type="evidence" value="ECO:0007669"/>
    <property type="project" value="TreeGrafter"/>
</dbReference>
<dbReference type="Pfam" id="PF03466">
    <property type="entry name" value="LysR_substrate"/>
    <property type="match status" value="1"/>
</dbReference>
<dbReference type="SUPFAM" id="SSF46785">
    <property type="entry name" value="Winged helix' DNA-binding domain"/>
    <property type="match status" value="1"/>
</dbReference>
<dbReference type="InterPro" id="IPR005119">
    <property type="entry name" value="LysR_subst-bd"/>
</dbReference>
<comment type="similarity">
    <text evidence="1">Belongs to the LysR transcriptional regulatory family.</text>
</comment>
<dbReference type="AlphaFoldDB" id="A0A4R7B7B0"/>
<evidence type="ECO:0000313" key="6">
    <source>
        <dbReference type="EMBL" id="TDR80644.1"/>
    </source>
</evidence>
<evidence type="ECO:0000313" key="7">
    <source>
        <dbReference type="Proteomes" id="UP000295611"/>
    </source>
</evidence>
<evidence type="ECO:0000256" key="3">
    <source>
        <dbReference type="ARBA" id="ARBA00023125"/>
    </source>
</evidence>
<accession>A0A4R7B7B0</accession>
<evidence type="ECO:0000256" key="4">
    <source>
        <dbReference type="ARBA" id="ARBA00023163"/>
    </source>
</evidence>
<sequence>MNLRLLRAFVTLADLGHFGRAADLLCITQPTLSKQMRQLESELGARLFERGRHGAQITAAGTALLPDARRLLQDGESLQQRARLTRQGAFGTLRLGFGLSTLSLATRLAALFQQQHAGVRMAMDDFASAEQTRRLLTGELDVGFIRLPSMANLETLPLLDEQLALCLPPDHPWQTVPAEADAWAELNFIALSHNRGPGLAAQIRHWSATRHFQPSVTQFADDLLTVHAMVKAGLGAALLPWHAAQQLPTGAKLMAIDDPAAHWQIGLAWRAPVASPLLARFIEFVRATEKA</sequence>
<dbReference type="GO" id="GO:0003700">
    <property type="term" value="F:DNA-binding transcription factor activity"/>
    <property type="evidence" value="ECO:0007669"/>
    <property type="project" value="InterPro"/>
</dbReference>
<dbReference type="Pfam" id="PF00126">
    <property type="entry name" value="HTH_1"/>
    <property type="match status" value="1"/>
</dbReference>
<dbReference type="PRINTS" id="PR00039">
    <property type="entry name" value="HTHLYSR"/>
</dbReference>
<proteinExistence type="inferred from homology"/>